<dbReference type="CDD" id="cd03507">
    <property type="entry name" value="Delta12-FADS-like"/>
    <property type="match status" value="1"/>
</dbReference>
<reference evidence="9" key="2">
    <citation type="journal article" date="2023" name="IMA Fungus">
        <title>Comparative genomic study of the Penicillium genus elucidates a diverse pangenome and 15 lateral gene transfer events.</title>
        <authorList>
            <person name="Petersen C."/>
            <person name="Sorensen T."/>
            <person name="Nielsen M.R."/>
            <person name="Sondergaard T.E."/>
            <person name="Sorensen J.L."/>
            <person name="Fitzpatrick D.A."/>
            <person name="Frisvad J.C."/>
            <person name="Nielsen K.L."/>
        </authorList>
    </citation>
    <scope>NUCLEOTIDE SEQUENCE</scope>
    <source>
        <strain evidence="9">IBT 35673</strain>
    </source>
</reference>
<sequence>MWVFGDFNSAFDINVDHSKKQDEDSGHPKAPALTDIRNAIPTHCFHRSHLISFSYLFRDVVYASALVLGALQIPTMQSAILRTLGWVVYGFLQGFVFTGIWILGHECGHGAFSSNAVINDVVGWTLHSALLVPYFSWKITHARHHRYTGHMKKDTAFVPLTQAEYAKKGGLEVTDLADLMQDTPLKTLVTLIGHQLAGWQIYLFTYATGGEQSGAQGTADNKRIPSHFDPYSPLFTRQQRSAVVLSNIGISIMFIILFYMGRKLGVLNIGGVYFMPYLWTHHWLVAITYLHHTHTEIPHYSASTWSFQKGALGTVDRSFGFIGRHFFHDIIDHHVVHHLFPRIPFYKAEEATAAIKPALGTAYHEKKQENFLFSLWTTFRECQYVSDTNPDEGSGVLLFNRDRQNF</sequence>
<evidence type="ECO:0000313" key="10">
    <source>
        <dbReference type="Proteomes" id="UP001147695"/>
    </source>
</evidence>
<feature type="domain" description="Fatty acid desaturase N-terminal" evidence="8">
    <location>
        <begin position="16"/>
        <end position="65"/>
    </location>
</feature>
<dbReference type="AlphaFoldDB" id="A0A9W9QFT1"/>
<evidence type="ECO:0000256" key="2">
    <source>
        <dbReference type="ARBA" id="ARBA00005189"/>
    </source>
</evidence>
<reference evidence="9" key="1">
    <citation type="submission" date="2022-12" db="EMBL/GenBank/DDBJ databases">
        <authorList>
            <person name="Petersen C."/>
        </authorList>
    </citation>
    <scope>NUCLEOTIDE SEQUENCE</scope>
    <source>
        <strain evidence="9">IBT 35673</strain>
    </source>
</reference>
<dbReference type="GO" id="GO:0016717">
    <property type="term" value="F:oxidoreductase activity, acting on paired donors, with oxidation of a pair of donors resulting in the reduction of molecular oxygen to two molecules of water"/>
    <property type="evidence" value="ECO:0007669"/>
    <property type="project" value="InterPro"/>
</dbReference>
<feature type="domain" description="Fatty acid desaturase" evidence="7">
    <location>
        <begin position="85"/>
        <end position="363"/>
    </location>
</feature>
<keyword evidence="4" id="KW-0560">Oxidoreductase</keyword>
<feature type="transmembrane region" description="Helical" evidence="6">
    <location>
        <begin position="242"/>
        <end position="260"/>
    </location>
</feature>
<comment type="pathway">
    <text evidence="2">Lipid metabolism.</text>
</comment>
<feature type="transmembrane region" description="Helical" evidence="6">
    <location>
        <begin position="86"/>
        <end position="104"/>
    </location>
</feature>
<comment type="caution">
    <text evidence="9">The sequence shown here is derived from an EMBL/GenBank/DDBJ whole genome shotgun (WGS) entry which is preliminary data.</text>
</comment>
<evidence type="ECO:0000256" key="4">
    <source>
        <dbReference type="ARBA" id="ARBA00023002"/>
    </source>
</evidence>
<gene>
    <name evidence="9" type="ORF">N7452_007718</name>
</gene>
<dbReference type="InterPro" id="IPR005804">
    <property type="entry name" value="FA_desaturase_dom"/>
</dbReference>
<proteinExistence type="inferred from homology"/>
<dbReference type="InterPro" id="IPR012171">
    <property type="entry name" value="Fatty_acid_desaturase"/>
</dbReference>
<dbReference type="Pfam" id="PF11960">
    <property type="entry name" value="DUF3474"/>
    <property type="match status" value="1"/>
</dbReference>
<feature type="transmembrane region" description="Helical" evidence="6">
    <location>
        <begin position="272"/>
        <end position="290"/>
    </location>
</feature>
<keyword evidence="6" id="KW-1133">Transmembrane helix</keyword>
<evidence type="ECO:0000259" key="8">
    <source>
        <dbReference type="Pfam" id="PF11960"/>
    </source>
</evidence>
<evidence type="ECO:0000256" key="3">
    <source>
        <dbReference type="ARBA" id="ARBA00009295"/>
    </source>
</evidence>
<evidence type="ECO:0000256" key="6">
    <source>
        <dbReference type="SAM" id="Phobius"/>
    </source>
</evidence>
<name>A0A9W9QFT1_PENBR</name>
<feature type="transmembrane region" description="Helical" evidence="6">
    <location>
        <begin position="55"/>
        <end position="74"/>
    </location>
</feature>
<dbReference type="PANTHER" id="PTHR32100">
    <property type="entry name" value="OMEGA-6 FATTY ACID DESATURASE, CHLOROPLASTIC"/>
    <property type="match status" value="1"/>
</dbReference>
<keyword evidence="5 6" id="KW-0472">Membrane</keyword>
<evidence type="ECO:0000256" key="5">
    <source>
        <dbReference type="ARBA" id="ARBA00023136"/>
    </source>
</evidence>
<evidence type="ECO:0000259" key="7">
    <source>
        <dbReference type="Pfam" id="PF00487"/>
    </source>
</evidence>
<organism evidence="9 10">
    <name type="scientific">Penicillium brevicompactum</name>
    <dbReference type="NCBI Taxonomy" id="5074"/>
    <lineage>
        <taxon>Eukaryota</taxon>
        <taxon>Fungi</taxon>
        <taxon>Dikarya</taxon>
        <taxon>Ascomycota</taxon>
        <taxon>Pezizomycotina</taxon>
        <taxon>Eurotiomycetes</taxon>
        <taxon>Eurotiomycetidae</taxon>
        <taxon>Eurotiales</taxon>
        <taxon>Aspergillaceae</taxon>
        <taxon>Penicillium</taxon>
    </lineage>
</organism>
<comment type="subcellular location">
    <subcellularLocation>
        <location evidence="1">Membrane</location>
    </subcellularLocation>
</comment>
<keyword evidence="6" id="KW-0812">Transmembrane</keyword>
<evidence type="ECO:0000256" key="1">
    <source>
        <dbReference type="ARBA" id="ARBA00004370"/>
    </source>
</evidence>
<evidence type="ECO:0008006" key="11">
    <source>
        <dbReference type="Google" id="ProtNLM"/>
    </source>
</evidence>
<evidence type="ECO:0000313" key="9">
    <source>
        <dbReference type="EMBL" id="KAJ5335315.1"/>
    </source>
</evidence>
<dbReference type="InterPro" id="IPR021863">
    <property type="entry name" value="FAS_N"/>
</dbReference>
<dbReference type="GO" id="GO:0016020">
    <property type="term" value="C:membrane"/>
    <property type="evidence" value="ECO:0007669"/>
    <property type="project" value="UniProtKB-SubCell"/>
</dbReference>
<feature type="transmembrane region" description="Helical" evidence="6">
    <location>
        <begin position="116"/>
        <end position="137"/>
    </location>
</feature>
<dbReference type="EMBL" id="JAPZBQ010000004">
    <property type="protein sequence ID" value="KAJ5335315.1"/>
    <property type="molecule type" value="Genomic_DNA"/>
</dbReference>
<dbReference type="Pfam" id="PF00487">
    <property type="entry name" value="FA_desaturase"/>
    <property type="match status" value="1"/>
</dbReference>
<dbReference type="Proteomes" id="UP001147695">
    <property type="component" value="Unassembled WGS sequence"/>
</dbReference>
<protein>
    <recommendedName>
        <fullName evidence="11">Fatty acid desaturase domain-containing protein</fullName>
    </recommendedName>
</protein>
<dbReference type="GO" id="GO:0006629">
    <property type="term" value="P:lipid metabolic process"/>
    <property type="evidence" value="ECO:0007669"/>
    <property type="project" value="InterPro"/>
</dbReference>
<accession>A0A9W9QFT1</accession>
<comment type="similarity">
    <text evidence="3">Belongs to the fatty acid desaturase type 1 family.</text>
</comment>